<dbReference type="OrthoDB" id="24745at2759"/>
<dbReference type="EMBL" id="KN832986">
    <property type="protein sequence ID" value="KIM85115.1"/>
    <property type="molecule type" value="Genomic_DNA"/>
</dbReference>
<dbReference type="STRING" id="765440.A0A0C3FM49"/>
<dbReference type="FunCoup" id="A0A0C3FM49">
    <property type="interactions" value="148"/>
</dbReference>
<organism evidence="1 2">
    <name type="scientific">Piloderma croceum (strain F 1598)</name>
    <dbReference type="NCBI Taxonomy" id="765440"/>
    <lineage>
        <taxon>Eukaryota</taxon>
        <taxon>Fungi</taxon>
        <taxon>Dikarya</taxon>
        <taxon>Basidiomycota</taxon>
        <taxon>Agaricomycotina</taxon>
        <taxon>Agaricomycetes</taxon>
        <taxon>Agaricomycetidae</taxon>
        <taxon>Atheliales</taxon>
        <taxon>Atheliaceae</taxon>
        <taxon>Piloderma</taxon>
    </lineage>
</organism>
<dbReference type="InParanoid" id="A0A0C3FM49"/>
<dbReference type="HOGENOM" id="CLU_2694598_0_0_1"/>
<proteinExistence type="predicted"/>
<evidence type="ECO:0000313" key="1">
    <source>
        <dbReference type="EMBL" id="KIM85115.1"/>
    </source>
</evidence>
<protein>
    <submittedName>
        <fullName evidence="1">Uncharacterized protein</fullName>
    </submittedName>
</protein>
<reference evidence="2" key="2">
    <citation type="submission" date="2015-01" db="EMBL/GenBank/DDBJ databases">
        <title>Evolutionary Origins and Diversification of the Mycorrhizal Mutualists.</title>
        <authorList>
            <consortium name="DOE Joint Genome Institute"/>
            <consortium name="Mycorrhizal Genomics Consortium"/>
            <person name="Kohler A."/>
            <person name="Kuo A."/>
            <person name="Nagy L.G."/>
            <person name="Floudas D."/>
            <person name="Copeland A."/>
            <person name="Barry K.W."/>
            <person name="Cichocki N."/>
            <person name="Veneault-Fourrey C."/>
            <person name="LaButti K."/>
            <person name="Lindquist E.A."/>
            <person name="Lipzen A."/>
            <person name="Lundell T."/>
            <person name="Morin E."/>
            <person name="Murat C."/>
            <person name="Riley R."/>
            <person name="Ohm R."/>
            <person name="Sun H."/>
            <person name="Tunlid A."/>
            <person name="Henrissat B."/>
            <person name="Grigoriev I.V."/>
            <person name="Hibbett D.S."/>
            <person name="Martin F."/>
        </authorList>
    </citation>
    <scope>NUCLEOTIDE SEQUENCE [LARGE SCALE GENOMIC DNA]</scope>
    <source>
        <strain evidence="2">F 1598</strain>
    </source>
</reference>
<feature type="non-terminal residue" evidence="1">
    <location>
        <position position="1"/>
    </location>
</feature>
<sequence>FIPCSDGQSTRCPANEINAKQIWSALKQSVLNNFGDTGWVAVGLSLTAKTPAAYQDSYENFLQTSTLEIEALQD</sequence>
<name>A0A0C3FM49_PILCF</name>
<reference evidence="1 2" key="1">
    <citation type="submission" date="2014-04" db="EMBL/GenBank/DDBJ databases">
        <authorList>
            <consortium name="DOE Joint Genome Institute"/>
            <person name="Kuo A."/>
            <person name="Tarkka M."/>
            <person name="Buscot F."/>
            <person name="Kohler A."/>
            <person name="Nagy L.G."/>
            <person name="Floudas D."/>
            <person name="Copeland A."/>
            <person name="Barry K.W."/>
            <person name="Cichocki N."/>
            <person name="Veneault-Fourrey C."/>
            <person name="LaButti K."/>
            <person name="Lindquist E.A."/>
            <person name="Lipzen A."/>
            <person name="Lundell T."/>
            <person name="Morin E."/>
            <person name="Murat C."/>
            <person name="Sun H."/>
            <person name="Tunlid A."/>
            <person name="Henrissat B."/>
            <person name="Grigoriev I.V."/>
            <person name="Hibbett D.S."/>
            <person name="Martin F."/>
            <person name="Nordberg H.P."/>
            <person name="Cantor M.N."/>
            <person name="Hua S.X."/>
        </authorList>
    </citation>
    <scope>NUCLEOTIDE SEQUENCE [LARGE SCALE GENOMIC DNA]</scope>
    <source>
        <strain evidence="1 2">F 1598</strain>
    </source>
</reference>
<gene>
    <name evidence="1" type="ORF">PILCRDRAFT_817973</name>
</gene>
<accession>A0A0C3FM49</accession>
<dbReference type="Proteomes" id="UP000054166">
    <property type="component" value="Unassembled WGS sequence"/>
</dbReference>
<dbReference type="AlphaFoldDB" id="A0A0C3FM49"/>
<keyword evidence="2" id="KW-1185">Reference proteome</keyword>
<evidence type="ECO:0000313" key="2">
    <source>
        <dbReference type="Proteomes" id="UP000054166"/>
    </source>
</evidence>